<proteinExistence type="predicted"/>
<organism evidence="1 2">
    <name type="scientific">Methanochimaera problematica</name>
    <dbReference type="NCBI Taxonomy" id="2609417"/>
    <lineage>
        <taxon>Archaea</taxon>
        <taxon>Methanobacteriati</taxon>
        <taxon>Methanobacteriota</taxon>
        <taxon>Stenosarchaea group</taxon>
        <taxon>Methanomicrobia</taxon>
        <taxon>Methanomicrobiales</taxon>
        <taxon>Methanomicrobiaceae</taxon>
        <taxon>Methanochimaera</taxon>
    </lineage>
</organism>
<name>A0AA97I4S2_9EURY</name>
<dbReference type="AlphaFoldDB" id="A0AA97I4S2"/>
<evidence type="ECO:0000313" key="2">
    <source>
        <dbReference type="Proteomes" id="UP001301797"/>
    </source>
</evidence>
<keyword evidence="2" id="KW-1185">Reference proteome</keyword>
<accession>A0AA97I4S2</accession>
<protein>
    <submittedName>
        <fullName evidence="1">Uncharacterized protein</fullName>
    </submittedName>
</protein>
<sequence length="63" mass="6878">MSEKDIVIRLSGTINPEKEPELAEATKELLKIYNVSNLSKEGIRCLARREGLLPSIVKGSAPA</sequence>
<dbReference type="EMBL" id="CP043875">
    <property type="protein sequence ID" value="WOF16799.1"/>
    <property type="molecule type" value="Genomic_DNA"/>
</dbReference>
<dbReference type="KEGG" id="mefw:F1737_08910"/>
<reference evidence="1 2" key="1">
    <citation type="submission" date="2019-09" db="EMBL/GenBank/DDBJ databases">
        <title>The complete genome of Methanoplanus sp. FWC-SCC4.</title>
        <authorList>
            <person name="Chen S.-C."/>
            <person name="Zhou Y.-Z."/>
            <person name="Lai M.-C."/>
        </authorList>
    </citation>
    <scope>NUCLEOTIDE SEQUENCE [LARGE SCALE GENOMIC DNA]</scope>
    <source>
        <strain evidence="1 2">FWC-SCC4</strain>
    </source>
</reference>
<evidence type="ECO:0000313" key="1">
    <source>
        <dbReference type="EMBL" id="WOF16799.1"/>
    </source>
</evidence>
<dbReference type="Proteomes" id="UP001301797">
    <property type="component" value="Chromosome"/>
</dbReference>
<gene>
    <name evidence="1" type="ORF">F1737_08910</name>
</gene>